<evidence type="ECO:0000313" key="3">
    <source>
        <dbReference type="Proteomes" id="UP000594569"/>
    </source>
</evidence>
<name>A0A0Z8G371_STRSU</name>
<keyword evidence="1" id="KW-0238">DNA-binding</keyword>
<dbReference type="CDD" id="cd00093">
    <property type="entry name" value="HTH_XRE"/>
    <property type="match status" value="1"/>
</dbReference>
<dbReference type="SUPFAM" id="SSF47413">
    <property type="entry name" value="lambda repressor-like DNA-binding domains"/>
    <property type="match status" value="1"/>
</dbReference>
<dbReference type="GO" id="GO:0003677">
    <property type="term" value="F:DNA binding"/>
    <property type="evidence" value="ECO:0007669"/>
    <property type="project" value="UniProtKB-KW"/>
</dbReference>
<dbReference type="SMART" id="SM00530">
    <property type="entry name" value="HTH_XRE"/>
    <property type="match status" value="1"/>
</dbReference>
<organism evidence="2 3">
    <name type="scientific">Streptococcus suis</name>
    <dbReference type="NCBI Taxonomy" id="1307"/>
    <lineage>
        <taxon>Bacteria</taxon>
        <taxon>Bacillati</taxon>
        <taxon>Bacillota</taxon>
        <taxon>Bacilli</taxon>
        <taxon>Lactobacillales</taxon>
        <taxon>Streptococcaceae</taxon>
        <taxon>Streptococcus</taxon>
    </lineage>
</organism>
<protein>
    <submittedName>
        <fullName evidence="2">Helix-turn-helix transcriptional regulator</fullName>
    </submittedName>
</protein>
<evidence type="ECO:0000256" key="1">
    <source>
        <dbReference type="ARBA" id="ARBA00023125"/>
    </source>
</evidence>
<dbReference type="RefSeq" id="WP_079395284.1">
    <property type="nucleotide sequence ID" value="NZ_CEDT01000038.1"/>
</dbReference>
<reference evidence="2 3" key="1">
    <citation type="submission" date="2020-12" db="EMBL/GenBank/DDBJ databases">
        <title>Nonconservative transfer and diversity of a new family of integrative and conjugative elements associated with antibiotic resistance in zoonotic pathogen Streptococcus suis.</title>
        <authorList>
            <person name="Huang J."/>
        </authorList>
    </citation>
    <scope>NUCLEOTIDE SEQUENCE [LARGE SCALE GENOMIC DNA]</scope>
    <source>
        <strain evidence="2 3">YZDH1</strain>
    </source>
</reference>
<evidence type="ECO:0000313" key="2">
    <source>
        <dbReference type="EMBL" id="QPO27774.1"/>
    </source>
</evidence>
<dbReference type="PANTHER" id="PTHR46558">
    <property type="entry name" value="TRACRIPTIONAL REGULATORY PROTEIN-RELATED-RELATED"/>
    <property type="match status" value="1"/>
</dbReference>
<proteinExistence type="predicted"/>
<dbReference type="AlphaFoldDB" id="A0A0Z8G371"/>
<accession>A0A0Z8G371</accession>
<dbReference type="PANTHER" id="PTHR46558:SF11">
    <property type="entry name" value="HTH-TYPE TRANSCRIPTIONAL REGULATOR XRE"/>
    <property type="match status" value="1"/>
</dbReference>
<dbReference type="Proteomes" id="UP000594569">
    <property type="component" value="Chromosome"/>
</dbReference>
<dbReference type="EMBL" id="CP065430">
    <property type="protein sequence ID" value="QPO27774.1"/>
    <property type="molecule type" value="Genomic_DNA"/>
</dbReference>
<dbReference type="InterPro" id="IPR010982">
    <property type="entry name" value="Lambda_DNA-bd_dom_sf"/>
</dbReference>
<gene>
    <name evidence="2" type="ORF">I5V48_11850</name>
</gene>
<dbReference type="PROSITE" id="PS50943">
    <property type="entry name" value="HTH_CROC1"/>
    <property type="match status" value="1"/>
</dbReference>
<dbReference type="Gene3D" id="1.10.260.40">
    <property type="entry name" value="lambda repressor-like DNA-binding domains"/>
    <property type="match status" value="1"/>
</dbReference>
<dbReference type="InterPro" id="IPR001387">
    <property type="entry name" value="Cro/C1-type_HTH"/>
</dbReference>
<dbReference type="Pfam" id="PF01381">
    <property type="entry name" value="HTH_3"/>
    <property type="match status" value="1"/>
</dbReference>
<sequence>MNRLKELRKEKSLSQVAFSKEIGIPLRTLQSWENGESQIKPDKAQALAEHFGVSVGYLLGYEDLLDQLEEVDAELAKGMALSKNLSMAASSSYDELFENILELLKKLKEVAEVTQVDSNTLIEVIKTLEDHLEDLDDSMKKIMTAQIKYIELQNLKRKLNKYKD</sequence>